<dbReference type="Proteomes" id="UP001159075">
    <property type="component" value="Unassembled WGS sequence"/>
</dbReference>
<name>A0ABT6UDS1_9GAMM</name>
<accession>A0ABT6UDS1</accession>
<dbReference type="PROSITE" id="PS51900">
    <property type="entry name" value="CB"/>
    <property type="match status" value="1"/>
</dbReference>
<evidence type="ECO:0000256" key="7">
    <source>
        <dbReference type="ARBA" id="ARBA00023172"/>
    </source>
</evidence>
<dbReference type="SUPFAM" id="SSF56349">
    <property type="entry name" value="DNA breaking-rejoining enzymes"/>
    <property type="match status" value="1"/>
</dbReference>
<organism evidence="12 13">
    <name type="scientific">Shewanella xiamenensis</name>
    <dbReference type="NCBI Taxonomy" id="332186"/>
    <lineage>
        <taxon>Bacteria</taxon>
        <taxon>Pseudomonadati</taxon>
        <taxon>Pseudomonadota</taxon>
        <taxon>Gammaproteobacteria</taxon>
        <taxon>Alteromonadales</taxon>
        <taxon>Shewanellaceae</taxon>
        <taxon>Shewanella</taxon>
    </lineage>
</organism>
<evidence type="ECO:0000256" key="4">
    <source>
        <dbReference type="ARBA" id="ARBA00022829"/>
    </source>
</evidence>
<dbReference type="InterPro" id="IPR002104">
    <property type="entry name" value="Integrase_catalytic"/>
</dbReference>
<dbReference type="Gene3D" id="1.10.443.10">
    <property type="entry name" value="Intergrase catalytic core"/>
    <property type="match status" value="1"/>
</dbReference>
<comment type="caution">
    <text evidence="12">The sequence shown here is derived from an EMBL/GenBank/DDBJ whole genome shotgun (WGS) entry which is preliminary data.</text>
</comment>
<evidence type="ECO:0000256" key="5">
    <source>
        <dbReference type="ARBA" id="ARBA00022908"/>
    </source>
</evidence>
<evidence type="ECO:0000256" key="1">
    <source>
        <dbReference type="ARBA" id="ARBA00004496"/>
    </source>
</evidence>
<evidence type="ECO:0000313" key="12">
    <source>
        <dbReference type="EMBL" id="MDI5832597.1"/>
    </source>
</evidence>
<dbReference type="InterPro" id="IPR044068">
    <property type="entry name" value="CB"/>
</dbReference>
<keyword evidence="4" id="KW-0159">Chromosome partition</keyword>
<evidence type="ECO:0000259" key="11">
    <source>
        <dbReference type="PROSITE" id="PS51900"/>
    </source>
</evidence>
<evidence type="ECO:0000256" key="9">
    <source>
        <dbReference type="PROSITE-ProRule" id="PRU01248"/>
    </source>
</evidence>
<dbReference type="InterPro" id="IPR050090">
    <property type="entry name" value="Tyrosine_recombinase_XerCD"/>
</dbReference>
<feature type="domain" description="Tyr recombinase" evidence="10">
    <location>
        <begin position="191"/>
        <end position="413"/>
    </location>
</feature>
<dbReference type="EMBL" id="JAOTLW010000013">
    <property type="protein sequence ID" value="MDI5832597.1"/>
    <property type="molecule type" value="Genomic_DNA"/>
</dbReference>
<reference evidence="12 13" key="1">
    <citation type="submission" date="2022-09" db="EMBL/GenBank/DDBJ databases">
        <title>The outer-membrane cytochrome OmcA is essential for infection of Shewanella oneidensis by a zebrafish-associated bacteriophage.</title>
        <authorList>
            <person name="Grenfell A.W."/>
            <person name="Intile P."/>
            <person name="Mcfarlane J."/>
            <person name="Leung D."/>
            <person name="Abdalla K."/>
            <person name="Wold M."/>
            <person name="Kees E."/>
            <person name="Gralnick J."/>
        </authorList>
    </citation>
    <scope>NUCLEOTIDE SEQUENCE [LARGE SCALE GENOMIC DNA]</scope>
    <source>
        <strain evidence="12 13">NF-5</strain>
    </source>
</reference>
<dbReference type="InterPro" id="IPR011010">
    <property type="entry name" value="DNA_brk_join_enz"/>
</dbReference>
<dbReference type="CDD" id="cd00397">
    <property type="entry name" value="DNA_BRE_C"/>
    <property type="match status" value="1"/>
</dbReference>
<dbReference type="PROSITE" id="PS51898">
    <property type="entry name" value="TYR_RECOMBINASE"/>
    <property type="match status" value="1"/>
</dbReference>
<dbReference type="PANTHER" id="PTHR30349:SF77">
    <property type="entry name" value="TYROSINE RECOMBINASE XERC"/>
    <property type="match status" value="1"/>
</dbReference>
<keyword evidence="8" id="KW-0131">Cell cycle</keyword>
<sequence length="419" mass="48215">MITSYFDTKSAQDTASESIGVKINKHTVNEIPDAYFTHELFCDYLSEISSDKHWKTARTELNTFMIWCFDIESISVSSVKRQLLKKYIDWCSNPPADLIGTTQRPQFVNNENGLRVPNPDWKPFVKRSAKSSTVESEKIEYKLKNVSIKNKLSILSSLYNFLIDCEYVEHNPAQALLKTLGRRVSGSDEADNIRSFTKRSYEYILKSARKLADESPENERILFAITIMFTMYPRISEISARNGFTPLMSQFRQNENGNWFFYVPRSKFGKSRMIAVSNDTLDALKRYRHFLGLPSLPTRNEETPLLVRMVAAKHGRAEGIQFASIGEKQLWTDVQKVLAEASNLLFEDGYITESEMVKAESPHSFRHTGISADVNWHKRDIAQVRDDAGHSSINTTSRYLWTQHEDRYLSAKDKQLDLN</sequence>
<evidence type="ECO:0000256" key="6">
    <source>
        <dbReference type="ARBA" id="ARBA00023125"/>
    </source>
</evidence>
<keyword evidence="3" id="KW-0132">Cell division</keyword>
<keyword evidence="13" id="KW-1185">Reference proteome</keyword>
<evidence type="ECO:0000259" key="10">
    <source>
        <dbReference type="PROSITE" id="PS51898"/>
    </source>
</evidence>
<gene>
    <name evidence="12" type="ORF">ODY93_13540</name>
</gene>
<keyword evidence="2" id="KW-0963">Cytoplasm</keyword>
<keyword evidence="7" id="KW-0233">DNA recombination</keyword>
<evidence type="ECO:0000313" key="13">
    <source>
        <dbReference type="Proteomes" id="UP001159075"/>
    </source>
</evidence>
<proteinExistence type="predicted"/>
<keyword evidence="6 9" id="KW-0238">DNA-binding</keyword>
<feature type="domain" description="Core-binding (CB)" evidence="11">
    <location>
        <begin position="35"/>
        <end position="163"/>
    </location>
</feature>
<dbReference type="PANTHER" id="PTHR30349">
    <property type="entry name" value="PHAGE INTEGRASE-RELATED"/>
    <property type="match status" value="1"/>
</dbReference>
<evidence type="ECO:0000256" key="8">
    <source>
        <dbReference type="ARBA" id="ARBA00023306"/>
    </source>
</evidence>
<dbReference type="Gene3D" id="1.10.150.130">
    <property type="match status" value="1"/>
</dbReference>
<keyword evidence="5" id="KW-0229">DNA integration</keyword>
<dbReference type="RefSeq" id="WP_282679567.1">
    <property type="nucleotide sequence ID" value="NZ_CP106875.1"/>
</dbReference>
<dbReference type="InterPro" id="IPR010998">
    <property type="entry name" value="Integrase_recombinase_N"/>
</dbReference>
<protein>
    <submittedName>
        <fullName evidence="12">Site-specific integrase</fullName>
    </submittedName>
</protein>
<comment type="subcellular location">
    <subcellularLocation>
        <location evidence="1">Cytoplasm</location>
    </subcellularLocation>
</comment>
<evidence type="ECO:0000256" key="3">
    <source>
        <dbReference type="ARBA" id="ARBA00022618"/>
    </source>
</evidence>
<evidence type="ECO:0000256" key="2">
    <source>
        <dbReference type="ARBA" id="ARBA00022490"/>
    </source>
</evidence>
<dbReference type="InterPro" id="IPR013762">
    <property type="entry name" value="Integrase-like_cat_sf"/>
</dbReference>